<dbReference type="Proteomes" id="UP000770661">
    <property type="component" value="Unassembled WGS sequence"/>
</dbReference>
<gene>
    <name evidence="4" type="primary">BicD_2</name>
    <name evidence="4" type="ORF">GWK47_052535</name>
</gene>
<dbReference type="GO" id="GO:0008093">
    <property type="term" value="F:cytoskeletal anchor activity"/>
    <property type="evidence" value="ECO:0007669"/>
    <property type="project" value="InterPro"/>
</dbReference>
<dbReference type="PANTHER" id="PTHR31233:SF6">
    <property type="entry name" value="PROTEIN BICAUDAL D"/>
    <property type="match status" value="1"/>
</dbReference>
<dbReference type="GO" id="GO:0005794">
    <property type="term" value="C:Golgi apparatus"/>
    <property type="evidence" value="ECO:0007669"/>
    <property type="project" value="TreeGrafter"/>
</dbReference>
<keyword evidence="5" id="KW-1185">Reference proteome</keyword>
<dbReference type="Pfam" id="PF09730">
    <property type="entry name" value="BicD"/>
    <property type="match status" value="1"/>
</dbReference>
<dbReference type="GO" id="GO:0070840">
    <property type="term" value="F:dynein complex binding"/>
    <property type="evidence" value="ECO:0007669"/>
    <property type="project" value="InterPro"/>
</dbReference>
<comment type="similarity">
    <text evidence="1">Belongs to the BicD family.</text>
</comment>
<feature type="coiled-coil region" evidence="3">
    <location>
        <begin position="1"/>
        <end position="66"/>
    </location>
</feature>
<evidence type="ECO:0000313" key="5">
    <source>
        <dbReference type="Proteomes" id="UP000770661"/>
    </source>
</evidence>
<protein>
    <submittedName>
        <fullName evidence="4">Protein bicaudal D</fullName>
    </submittedName>
</protein>
<dbReference type="GO" id="GO:0005829">
    <property type="term" value="C:cytosol"/>
    <property type="evidence" value="ECO:0007669"/>
    <property type="project" value="TreeGrafter"/>
</dbReference>
<sequence>MENLDTLNKELERLNQELDQTSSEKKQAAQYGLVLLEEKENLQSRCDDLEALYENTKVELESTREVRKMGCEALAKFQTTHRVTTASGIETEESLLSESAARETSLNSQIIELELEAKQCRAELERVQSEKSRYYTDLAEHLKEKDISDHEKKQLKAELKDLKFRETRLFQDYAELEDENITLQKQISSLKSSQVEFEGAKHEIRRLQEETEVLNQQVEELANLKKIAERQMEEALESLQAEREAKYALKKELDGRMNSESMYNLSNLAMSMKLSGE</sequence>
<feature type="coiled-coil region" evidence="3">
    <location>
        <begin position="103"/>
        <end position="252"/>
    </location>
</feature>
<dbReference type="GO" id="GO:0070507">
    <property type="term" value="P:regulation of microtubule cytoskeleton organization"/>
    <property type="evidence" value="ECO:0007669"/>
    <property type="project" value="TreeGrafter"/>
</dbReference>
<evidence type="ECO:0000256" key="1">
    <source>
        <dbReference type="ARBA" id="ARBA00010061"/>
    </source>
</evidence>
<keyword evidence="2 3" id="KW-0175">Coiled coil</keyword>
<evidence type="ECO:0000313" key="4">
    <source>
        <dbReference type="EMBL" id="KAG0718362.1"/>
    </source>
</evidence>
<dbReference type="PANTHER" id="PTHR31233">
    <property type="entry name" value="BICAUDAL D FAMILY MEMBER"/>
    <property type="match status" value="1"/>
</dbReference>
<dbReference type="GO" id="GO:0034452">
    <property type="term" value="F:dynactin binding"/>
    <property type="evidence" value="ECO:0007669"/>
    <property type="project" value="TreeGrafter"/>
</dbReference>
<dbReference type="AlphaFoldDB" id="A0A8J4Y1L0"/>
<accession>A0A8J4Y1L0</accession>
<evidence type="ECO:0000256" key="2">
    <source>
        <dbReference type="ARBA" id="ARBA00023054"/>
    </source>
</evidence>
<proteinExistence type="inferred from homology"/>
<dbReference type="GO" id="GO:0072393">
    <property type="term" value="P:microtubule anchoring at microtubule organizing center"/>
    <property type="evidence" value="ECO:0007669"/>
    <property type="project" value="TreeGrafter"/>
</dbReference>
<reference evidence="4" key="1">
    <citation type="submission" date="2020-07" db="EMBL/GenBank/DDBJ databases">
        <title>The High-quality genome of the commercially important snow crab, Chionoecetes opilio.</title>
        <authorList>
            <person name="Jeong J.-H."/>
            <person name="Ryu S."/>
        </authorList>
    </citation>
    <scope>NUCLEOTIDE SEQUENCE</scope>
    <source>
        <strain evidence="4">MADBK_172401_WGS</strain>
        <tissue evidence="4">Digestive gland</tissue>
    </source>
</reference>
<dbReference type="InterPro" id="IPR018477">
    <property type="entry name" value="BICD"/>
</dbReference>
<dbReference type="OrthoDB" id="10069295at2759"/>
<comment type="caution">
    <text evidence="4">The sequence shown here is derived from an EMBL/GenBank/DDBJ whole genome shotgun (WGS) entry which is preliminary data.</text>
</comment>
<evidence type="ECO:0000256" key="3">
    <source>
        <dbReference type="SAM" id="Coils"/>
    </source>
</evidence>
<organism evidence="4 5">
    <name type="scientific">Chionoecetes opilio</name>
    <name type="common">Atlantic snow crab</name>
    <name type="synonym">Cancer opilio</name>
    <dbReference type="NCBI Taxonomy" id="41210"/>
    <lineage>
        <taxon>Eukaryota</taxon>
        <taxon>Metazoa</taxon>
        <taxon>Ecdysozoa</taxon>
        <taxon>Arthropoda</taxon>
        <taxon>Crustacea</taxon>
        <taxon>Multicrustacea</taxon>
        <taxon>Malacostraca</taxon>
        <taxon>Eumalacostraca</taxon>
        <taxon>Eucarida</taxon>
        <taxon>Decapoda</taxon>
        <taxon>Pleocyemata</taxon>
        <taxon>Brachyura</taxon>
        <taxon>Eubrachyura</taxon>
        <taxon>Majoidea</taxon>
        <taxon>Majidae</taxon>
        <taxon>Chionoecetes</taxon>
    </lineage>
</organism>
<name>A0A8J4Y1L0_CHIOP</name>
<dbReference type="EMBL" id="JACEEZ010016177">
    <property type="protein sequence ID" value="KAG0718362.1"/>
    <property type="molecule type" value="Genomic_DNA"/>
</dbReference>